<dbReference type="AlphaFoldDB" id="A0A1J0KVN7"/>
<keyword evidence="1" id="KW-0812">Transmembrane</keyword>
<dbReference type="KEGG" id="frc:KX01_754"/>
<accession>A0A1J0KVN7</accession>
<protein>
    <submittedName>
        <fullName evidence="2">Putative membrane protein</fullName>
    </submittedName>
</protein>
<keyword evidence="1" id="KW-0472">Membrane</keyword>
<keyword evidence="3" id="KW-1185">Reference proteome</keyword>
<dbReference type="OrthoDB" id="5604365at2"/>
<reference evidence="3" key="1">
    <citation type="submission" date="2014-10" db="EMBL/GenBank/DDBJ databases">
        <authorList>
            <person name="Kuske C.R."/>
            <person name="Challacombe J.F."/>
            <person name="Daligault H.E."/>
            <person name="Davenport K.W."/>
            <person name="Johnson S.L."/>
            <person name="Siddaramappa S."/>
            <person name="Petersen J.M."/>
        </authorList>
    </citation>
    <scope>NUCLEOTIDE SEQUENCE [LARGE SCALE GENOMIC DNA]</scope>
    <source>
        <strain evidence="3">CA97-1460</strain>
    </source>
</reference>
<sequence>MVTLDYVVLETIANLFLLIFSILLMKEKRFSWLFLLVPTLMKIYVYGKYSVLLSTVYLSAEILAVLFVATIWFKNNYFIKLNKKIFIKALLISALLLTLWVFAVYKLINPAILSFEMLFGFGYLCYMIFVIGCVFLAFRTIYSLLMIAVVFISYALSYGQVAMATKNMPVNGTSFSICYGLSALFLFIAGIALVSKYTQINRSFK</sequence>
<feature type="transmembrane region" description="Helical" evidence="1">
    <location>
        <begin position="144"/>
        <end position="162"/>
    </location>
</feature>
<feature type="transmembrane region" description="Helical" evidence="1">
    <location>
        <begin position="85"/>
        <end position="105"/>
    </location>
</feature>
<name>A0A1J0KVN7_9GAMM</name>
<evidence type="ECO:0000313" key="3">
    <source>
        <dbReference type="Proteomes" id="UP000182521"/>
    </source>
</evidence>
<feature type="transmembrane region" description="Helical" evidence="1">
    <location>
        <begin position="174"/>
        <end position="195"/>
    </location>
</feature>
<dbReference type="Proteomes" id="UP000182521">
    <property type="component" value="Chromosome"/>
</dbReference>
<dbReference type="EMBL" id="CP009654">
    <property type="protein sequence ID" value="APC97853.1"/>
    <property type="molecule type" value="Genomic_DNA"/>
</dbReference>
<evidence type="ECO:0000313" key="2">
    <source>
        <dbReference type="EMBL" id="APC97853.1"/>
    </source>
</evidence>
<feature type="transmembrane region" description="Helical" evidence="1">
    <location>
        <begin position="32"/>
        <end position="49"/>
    </location>
</feature>
<feature type="transmembrane region" description="Helical" evidence="1">
    <location>
        <begin position="6"/>
        <end position="25"/>
    </location>
</feature>
<keyword evidence="1" id="KW-1133">Transmembrane helix</keyword>
<organism evidence="2 3">
    <name type="scientific">Francisella frigiditurris</name>
    <dbReference type="NCBI Taxonomy" id="1542390"/>
    <lineage>
        <taxon>Bacteria</taxon>
        <taxon>Pseudomonadati</taxon>
        <taxon>Pseudomonadota</taxon>
        <taxon>Gammaproteobacteria</taxon>
        <taxon>Thiotrichales</taxon>
        <taxon>Francisellaceae</taxon>
        <taxon>Francisella</taxon>
    </lineage>
</organism>
<dbReference type="RefSeq" id="WP_071663715.1">
    <property type="nucleotide sequence ID" value="NZ_CP009654.1"/>
</dbReference>
<feature type="transmembrane region" description="Helical" evidence="1">
    <location>
        <begin position="117"/>
        <end position="137"/>
    </location>
</feature>
<evidence type="ECO:0000256" key="1">
    <source>
        <dbReference type="SAM" id="Phobius"/>
    </source>
</evidence>
<proteinExistence type="predicted"/>
<feature type="transmembrane region" description="Helical" evidence="1">
    <location>
        <begin position="55"/>
        <end position="73"/>
    </location>
</feature>
<gene>
    <name evidence="2" type="ORF">KX01_754</name>
</gene>